<feature type="transmembrane region" description="Helical" evidence="2">
    <location>
        <begin position="44"/>
        <end position="64"/>
    </location>
</feature>
<keyword evidence="2" id="KW-1133">Transmembrane helix</keyword>
<dbReference type="EMBL" id="SOCE01000002">
    <property type="protein sequence ID" value="TDU84088.1"/>
    <property type="molecule type" value="Genomic_DNA"/>
</dbReference>
<dbReference type="Proteomes" id="UP000295151">
    <property type="component" value="Unassembled WGS sequence"/>
</dbReference>
<accession>A0A4R7SZV2</accession>
<reference evidence="3 4" key="1">
    <citation type="submission" date="2019-03" db="EMBL/GenBank/DDBJ databases">
        <title>Genomic Encyclopedia of Type Strains, Phase III (KMG-III): the genomes of soil and plant-associated and newly described type strains.</title>
        <authorList>
            <person name="Whitman W."/>
        </authorList>
    </citation>
    <scope>NUCLEOTIDE SEQUENCE [LARGE SCALE GENOMIC DNA]</scope>
    <source>
        <strain evidence="3 4">VKM Ac-2575</strain>
    </source>
</reference>
<dbReference type="RefSeq" id="WP_238158528.1">
    <property type="nucleotide sequence ID" value="NZ_SOCE01000002.1"/>
</dbReference>
<sequence length="110" mass="11411">MPVARQYDTQLIESVAVRRRRLREAWLFGSARSRNTLDEGVTKLFASAAIAAVVCAGCVGYSFIQSQRGKGPGGPVAPSATVSGPVTPLPSGTPSGRPAETPKAPVSKTS</sequence>
<dbReference type="AlphaFoldDB" id="A0A4R7SZV2"/>
<organism evidence="3 4">
    <name type="scientific">Kribbella voronezhensis</name>
    <dbReference type="NCBI Taxonomy" id="2512212"/>
    <lineage>
        <taxon>Bacteria</taxon>
        <taxon>Bacillati</taxon>
        <taxon>Actinomycetota</taxon>
        <taxon>Actinomycetes</taxon>
        <taxon>Propionibacteriales</taxon>
        <taxon>Kribbellaceae</taxon>
        <taxon>Kribbella</taxon>
    </lineage>
</organism>
<evidence type="ECO:0000256" key="2">
    <source>
        <dbReference type="SAM" id="Phobius"/>
    </source>
</evidence>
<evidence type="ECO:0000313" key="3">
    <source>
        <dbReference type="EMBL" id="TDU84088.1"/>
    </source>
</evidence>
<protein>
    <submittedName>
        <fullName evidence="3">Uncharacterized protein</fullName>
    </submittedName>
</protein>
<proteinExistence type="predicted"/>
<keyword evidence="4" id="KW-1185">Reference proteome</keyword>
<comment type="caution">
    <text evidence="3">The sequence shown here is derived from an EMBL/GenBank/DDBJ whole genome shotgun (WGS) entry which is preliminary data.</text>
</comment>
<keyword evidence="2" id="KW-0812">Transmembrane</keyword>
<name>A0A4R7SZV2_9ACTN</name>
<keyword evidence="2" id="KW-0472">Membrane</keyword>
<feature type="region of interest" description="Disordered" evidence="1">
    <location>
        <begin position="67"/>
        <end position="110"/>
    </location>
</feature>
<evidence type="ECO:0000256" key="1">
    <source>
        <dbReference type="SAM" id="MobiDB-lite"/>
    </source>
</evidence>
<evidence type="ECO:0000313" key="4">
    <source>
        <dbReference type="Proteomes" id="UP000295151"/>
    </source>
</evidence>
<feature type="compositionally biased region" description="Polar residues" evidence="1">
    <location>
        <begin position="80"/>
        <end position="94"/>
    </location>
</feature>
<gene>
    <name evidence="3" type="ORF">EV138_6559</name>
</gene>